<gene>
    <name evidence="1" type="ORF">CASFOL_038636</name>
</gene>
<dbReference type="EMBL" id="JAVIJP010000081">
    <property type="protein sequence ID" value="KAL3618315.1"/>
    <property type="molecule type" value="Genomic_DNA"/>
</dbReference>
<dbReference type="PANTHER" id="PTHR36713:SF1">
    <property type="entry name" value="OS09G0344700 PROTEIN"/>
    <property type="match status" value="1"/>
</dbReference>
<proteinExistence type="predicted"/>
<evidence type="ECO:0000313" key="2">
    <source>
        <dbReference type="Proteomes" id="UP001632038"/>
    </source>
</evidence>
<reference evidence="2" key="1">
    <citation type="journal article" date="2024" name="IScience">
        <title>Strigolactones Initiate the Formation of Haustorium-like Structures in Castilleja.</title>
        <authorList>
            <person name="Buerger M."/>
            <person name="Peterson D."/>
            <person name="Chory J."/>
        </authorList>
    </citation>
    <scope>NUCLEOTIDE SEQUENCE [LARGE SCALE GENOMIC DNA]</scope>
</reference>
<name>A0ABD3BLI6_9LAMI</name>
<keyword evidence="2" id="KW-1185">Reference proteome</keyword>
<dbReference type="AlphaFoldDB" id="A0ABD3BLI6"/>
<dbReference type="Proteomes" id="UP001632038">
    <property type="component" value="Unassembled WGS sequence"/>
</dbReference>
<organism evidence="1 2">
    <name type="scientific">Castilleja foliolosa</name>
    <dbReference type="NCBI Taxonomy" id="1961234"/>
    <lineage>
        <taxon>Eukaryota</taxon>
        <taxon>Viridiplantae</taxon>
        <taxon>Streptophyta</taxon>
        <taxon>Embryophyta</taxon>
        <taxon>Tracheophyta</taxon>
        <taxon>Spermatophyta</taxon>
        <taxon>Magnoliopsida</taxon>
        <taxon>eudicotyledons</taxon>
        <taxon>Gunneridae</taxon>
        <taxon>Pentapetalae</taxon>
        <taxon>asterids</taxon>
        <taxon>lamiids</taxon>
        <taxon>Lamiales</taxon>
        <taxon>Orobanchaceae</taxon>
        <taxon>Pedicularideae</taxon>
        <taxon>Castillejinae</taxon>
        <taxon>Castilleja</taxon>
    </lineage>
</organism>
<accession>A0ABD3BLI6</accession>
<sequence length="143" mass="14405">MIEQIKEDCALPSEYIKEAFLKATSAVKSIISTSGGGDENEGPCVEDPWEDSSDVLVGITEGLTGPSEGCVVEKGSGLTVIPGDKVVVVAGEKTEVDALVGPGVEARDGEAACVDGLQGLEIGGKGRGILGKRKFGGSGGRGG</sequence>
<comment type="caution">
    <text evidence="1">The sequence shown here is derived from an EMBL/GenBank/DDBJ whole genome shotgun (WGS) entry which is preliminary data.</text>
</comment>
<protein>
    <submittedName>
        <fullName evidence="1">Uncharacterized protein</fullName>
    </submittedName>
</protein>
<evidence type="ECO:0000313" key="1">
    <source>
        <dbReference type="EMBL" id="KAL3618315.1"/>
    </source>
</evidence>
<dbReference type="PANTHER" id="PTHR36713">
    <property type="entry name" value="OS09G0344700 PROTEIN"/>
    <property type="match status" value="1"/>
</dbReference>